<organism evidence="2 3">
    <name type="scientific">Ferruginibacter yonginensis</name>
    <dbReference type="NCBI Taxonomy" id="1310416"/>
    <lineage>
        <taxon>Bacteria</taxon>
        <taxon>Pseudomonadati</taxon>
        <taxon>Bacteroidota</taxon>
        <taxon>Chitinophagia</taxon>
        <taxon>Chitinophagales</taxon>
        <taxon>Chitinophagaceae</taxon>
        <taxon>Ferruginibacter</taxon>
    </lineage>
</organism>
<dbReference type="InterPro" id="IPR013207">
    <property type="entry name" value="LGFP"/>
</dbReference>
<feature type="signal peptide" evidence="1">
    <location>
        <begin position="1"/>
        <end position="19"/>
    </location>
</feature>
<keyword evidence="1" id="KW-0732">Signal</keyword>
<evidence type="ECO:0000256" key="1">
    <source>
        <dbReference type="SAM" id="SignalP"/>
    </source>
</evidence>
<comment type="caution">
    <text evidence="2">The sequence shown here is derived from an EMBL/GenBank/DDBJ whole genome shotgun (WGS) entry which is preliminary data.</text>
</comment>
<dbReference type="RefSeq" id="WP_379708475.1">
    <property type="nucleotide sequence ID" value="NZ_JBHSCZ010000002.1"/>
</dbReference>
<keyword evidence="3" id="KW-1185">Reference proteome</keyword>
<accession>A0ABV8QR48</accession>
<protein>
    <submittedName>
        <fullName evidence="2">LGFP repeat-containing protein</fullName>
    </submittedName>
</protein>
<evidence type="ECO:0000313" key="3">
    <source>
        <dbReference type="Proteomes" id="UP001595907"/>
    </source>
</evidence>
<reference evidence="3" key="1">
    <citation type="journal article" date="2019" name="Int. J. Syst. Evol. Microbiol.">
        <title>The Global Catalogue of Microorganisms (GCM) 10K type strain sequencing project: providing services to taxonomists for standard genome sequencing and annotation.</title>
        <authorList>
            <consortium name="The Broad Institute Genomics Platform"/>
            <consortium name="The Broad Institute Genome Sequencing Center for Infectious Disease"/>
            <person name="Wu L."/>
            <person name="Ma J."/>
        </authorList>
    </citation>
    <scope>NUCLEOTIDE SEQUENCE [LARGE SCALE GENOMIC DNA]</scope>
    <source>
        <strain evidence="3">CECT 8289</strain>
    </source>
</reference>
<dbReference type="Pfam" id="PF08310">
    <property type="entry name" value="LGFP"/>
    <property type="match status" value="2"/>
</dbReference>
<evidence type="ECO:0000313" key="2">
    <source>
        <dbReference type="EMBL" id="MFC4262737.1"/>
    </source>
</evidence>
<gene>
    <name evidence="2" type="ORF">ACFOWM_07605</name>
</gene>
<proteinExistence type="predicted"/>
<feature type="chain" id="PRO_5046634637" evidence="1">
    <location>
        <begin position="20"/>
        <end position="382"/>
    </location>
</feature>
<name>A0ABV8QR48_9BACT</name>
<dbReference type="Proteomes" id="UP001595907">
    <property type="component" value="Unassembled WGS sequence"/>
</dbReference>
<sequence length="382" mass="43890">MKALLVILLCSICNKQIVAQLNSTPANTTYDIAQMISVKAKQKNLGAIHTESNIMRPTAGKGGYFLRYEKGWVYYNPRLNQAFAIWGETMKKYQAANYEMGWLGFPTTDPKNTPNRTGTYQHFDGGSIYYSPTTGYHSIGGAFKDYWSKKGWENSAELGFPTTDEVEIFIDGYTRYQQFEKGTLFFAPNKPVLYSNNPNAVTPPKDNSNQFELTFTPMSISGKENGALEIVDYIDLYGWMDIRVYQGNGTEVIDADGKSFSLFNIDKSRYLNEETSSRGKLSFVENNNQYKRFYNLSQTQINDNAYIRITYWLNDHDETSADDYLKLQNNNGSWRYNNGNHPYKEIKLKEIIRNNNILNINDHLTDGSDYVNIKYKLQIKNL</sequence>
<dbReference type="EMBL" id="JBHSCZ010000002">
    <property type="protein sequence ID" value="MFC4262737.1"/>
    <property type="molecule type" value="Genomic_DNA"/>
</dbReference>